<comment type="subcellular location">
    <subcellularLocation>
        <location evidence="3">Cytoplasm</location>
    </subcellularLocation>
</comment>
<evidence type="ECO:0000256" key="2">
    <source>
        <dbReference type="ARBA" id="ARBA00023150"/>
    </source>
</evidence>
<keyword evidence="1 3" id="KW-0963">Cytoplasm</keyword>
<dbReference type="EMBL" id="CP093379">
    <property type="protein sequence ID" value="UNM95311.1"/>
    <property type="molecule type" value="Genomic_DNA"/>
</dbReference>
<organism evidence="4 5">
    <name type="scientific">Ignatzschineria rhizosphaerae</name>
    <dbReference type="NCBI Taxonomy" id="2923279"/>
    <lineage>
        <taxon>Bacteria</taxon>
        <taxon>Pseudomonadati</taxon>
        <taxon>Pseudomonadota</taxon>
        <taxon>Gammaproteobacteria</taxon>
        <taxon>Cardiobacteriales</taxon>
        <taxon>Ignatzschineriaceae</taxon>
        <taxon>Ignatzschineria</taxon>
    </lineage>
</organism>
<keyword evidence="2 3" id="KW-0501">Molybdenum cofactor biosynthesis</keyword>
<sequence>MAIASVVNDKVFFEEVKVQRYQEGIWESIVDSVLVEVPVALIYNGYSHVVVMCTPNDIIDFVYGFSLTEGIIKSLNDIRSIELVPNERGIEVAIEVDPLCVVRIEGRKRQMSARTGCGICGLDSLSDVVREQEKIDFDFVMDEASIDRALQDSSALQMMNQKTGGAHAAFFVSNRGEILLTREDVGRHVALDKLIGAIHQKKINSKTGFILTTSRASFEMVQKAVAAKVGLLVTMSAPTTMAIKLAKQMNIKLAAFTRVGKINLYQG</sequence>
<comment type="similarity">
    <text evidence="3">Belongs to the FdhD family.</text>
</comment>
<feature type="active site" description="Cysteine persulfide intermediate" evidence="3">
    <location>
        <position position="117"/>
    </location>
</feature>
<dbReference type="HAMAP" id="MF_00187">
    <property type="entry name" value="FdhD"/>
    <property type="match status" value="1"/>
</dbReference>
<evidence type="ECO:0000256" key="3">
    <source>
        <dbReference type="HAMAP-Rule" id="MF_00187"/>
    </source>
</evidence>
<dbReference type="RefSeq" id="WP_242147432.1">
    <property type="nucleotide sequence ID" value="NZ_CP093379.1"/>
</dbReference>
<feature type="binding site" evidence="3">
    <location>
        <begin position="256"/>
        <end position="261"/>
    </location>
    <ligand>
        <name>Mo-bis(molybdopterin guanine dinucleotide)</name>
        <dbReference type="ChEBI" id="CHEBI:60539"/>
    </ligand>
</feature>
<proteinExistence type="inferred from homology"/>
<accession>A0ABY3X3L1</accession>
<dbReference type="PIRSF" id="PIRSF015626">
    <property type="entry name" value="FdhD"/>
    <property type="match status" value="1"/>
</dbReference>
<name>A0ABY3X3L1_9GAMM</name>
<keyword evidence="5" id="KW-1185">Reference proteome</keyword>
<dbReference type="Gene3D" id="3.10.20.10">
    <property type="match status" value="1"/>
</dbReference>
<dbReference type="Gene3D" id="3.40.140.10">
    <property type="entry name" value="Cytidine Deaminase, domain 2"/>
    <property type="match status" value="1"/>
</dbReference>
<dbReference type="Pfam" id="PF02634">
    <property type="entry name" value="FdhD-NarQ"/>
    <property type="match status" value="1"/>
</dbReference>
<dbReference type="PANTHER" id="PTHR30592">
    <property type="entry name" value="FORMATE DEHYDROGENASE"/>
    <property type="match status" value="1"/>
</dbReference>
<protein>
    <recommendedName>
        <fullName evidence="3">Sulfur carrier protein FdhD</fullName>
    </recommendedName>
</protein>
<gene>
    <name evidence="3 4" type="primary">fdhD</name>
    <name evidence="4" type="ORF">MMG00_08715</name>
</gene>
<dbReference type="InterPro" id="IPR016193">
    <property type="entry name" value="Cytidine_deaminase-like"/>
</dbReference>
<dbReference type="NCBIfam" id="TIGR00129">
    <property type="entry name" value="fdhD_narQ"/>
    <property type="match status" value="1"/>
</dbReference>
<evidence type="ECO:0000313" key="5">
    <source>
        <dbReference type="Proteomes" id="UP000829542"/>
    </source>
</evidence>
<evidence type="ECO:0000256" key="1">
    <source>
        <dbReference type="ARBA" id="ARBA00022490"/>
    </source>
</evidence>
<dbReference type="SUPFAM" id="SSF53927">
    <property type="entry name" value="Cytidine deaminase-like"/>
    <property type="match status" value="1"/>
</dbReference>
<dbReference type="InterPro" id="IPR003786">
    <property type="entry name" value="FdhD"/>
</dbReference>
<comment type="function">
    <text evidence="3">Required for formate dehydrogenase (FDH) activity. Acts as a sulfur carrier protein that transfers sulfur from IscS to the molybdenum cofactor prior to its insertion into FDH.</text>
</comment>
<reference evidence="4 5" key="1">
    <citation type="submission" date="2022-03" db="EMBL/GenBank/DDBJ databases">
        <title>Ignatzschineria rhizosphaerae HR5S32.</title>
        <authorList>
            <person name="Sun J.Q."/>
            <person name="Feng J.Y."/>
        </authorList>
    </citation>
    <scope>NUCLEOTIDE SEQUENCE [LARGE SCALE GENOMIC DNA]</scope>
    <source>
        <strain evidence="4 5">HR5S32</strain>
    </source>
</reference>
<dbReference type="Proteomes" id="UP000829542">
    <property type="component" value="Chromosome"/>
</dbReference>
<evidence type="ECO:0000313" key="4">
    <source>
        <dbReference type="EMBL" id="UNM95311.1"/>
    </source>
</evidence>
<dbReference type="PANTHER" id="PTHR30592:SF1">
    <property type="entry name" value="SULFUR CARRIER PROTEIN FDHD"/>
    <property type="match status" value="1"/>
</dbReference>